<dbReference type="PANTHER" id="PTHR47424:SF9">
    <property type="entry name" value="TAH-2"/>
    <property type="match status" value="1"/>
</dbReference>
<keyword evidence="9" id="KW-1185">Reference proteome</keyword>
<gene>
    <name evidence="8" type="ORF">N7458_000349</name>
</gene>
<dbReference type="PROSITE" id="PS00463">
    <property type="entry name" value="ZN2_CY6_FUNGAL_1"/>
    <property type="match status" value="1"/>
</dbReference>
<dbReference type="SUPFAM" id="SSF57701">
    <property type="entry name" value="Zn2/Cys6 DNA-binding domain"/>
    <property type="match status" value="1"/>
</dbReference>
<dbReference type="InterPro" id="IPR007219">
    <property type="entry name" value="XnlR_reg_dom"/>
</dbReference>
<reference evidence="8" key="2">
    <citation type="journal article" date="2023" name="IMA Fungus">
        <title>Comparative genomic study of the Penicillium genus elucidates a diverse pangenome and 15 lateral gene transfer events.</title>
        <authorList>
            <person name="Petersen C."/>
            <person name="Sorensen T."/>
            <person name="Nielsen M.R."/>
            <person name="Sondergaard T.E."/>
            <person name="Sorensen J.L."/>
            <person name="Fitzpatrick D.A."/>
            <person name="Frisvad J.C."/>
            <person name="Nielsen K.L."/>
        </authorList>
    </citation>
    <scope>NUCLEOTIDE SEQUENCE</scope>
    <source>
        <strain evidence="8">IBT 16125</strain>
    </source>
</reference>
<dbReference type="EMBL" id="JAPVEA010000001">
    <property type="protein sequence ID" value="KAJ5464663.1"/>
    <property type="molecule type" value="Genomic_DNA"/>
</dbReference>
<protein>
    <recommendedName>
        <fullName evidence="7">Zn(2)-C6 fungal-type domain-containing protein</fullName>
    </recommendedName>
</protein>
<dbReference type="GO" id="GO:0005634">
    <property type="term" value="C:nucleus"/>
    <property type="evidence" value="ECO:0007669"/>
    <property type="project" value="TreeGrafter"/>
</dbReference>
<keyword evidence="5" id="KW-0539">Nucleus</keyword>
<evidence type="ECO:0000256" key="2">
    <source>
        <dbReference type="ARBA" id="ARBA00023015"/>
    </source>
</evidence>
<dbReference type="GO" id="GO:0008270">
    <property type="term" value="F:zinc ion binding"/>
    <property type="evidence" value="ECO:0007669"/>
    <property type="project" value="InterPro"/>
</dbReference>
<feature type="compositionally biased region" description="Polar residues" evidence="6">
    <location>
        <begin position="175"/>
        <end position="190"/>
    </location>
</feature>
<comment type="caution">
    <text evidence="8">The sequence shown here is derived from an EMBL/GenBank/DDBJ whole genome shotgun (WGS) entry which is preliminary data.</text>
</comment>
<evidence type="ECO:0000256" key="6">
    <source>
        <dbReference type="SAM" id="MobiDB-lite"/>
    </source>
</evidence>
<dbReference type="Gene3D" id="4.10.240.10">
    <property type="entry name" value="Zn(2)-C6 fungal-type DNA-binding domain"/>
    <property type="match status" value="1"/>
</dbReference>
<evidence type="ECO:0000256" key="5">
    <source>
        <dbReference type="ARBA" id="ARBA00023242"/>
    </source>
</evidence>
<dbReference type="GO" id="GO:0000435">
    <property type="term" value="P:positive regulation of transcription from RNA polymerase II promoter by galactose"/>
    <property type="evidence" value="ECO:0007669"/>
    <property type="project" value="TreeGrafter"/>
</dbReference>
<organism evidence="8 9">
    <name type="scientific">Penicillium daleae</name>
    <dbReference type="NCBI Taxonomy" id="63821"/>
    <lineage>
        <taxon>Eukaryota</taxon>
        <taxon>Fungi</taxon>
        <taxon>Dikarya</taxon>
        <taxon>Ascomycota</taxon>
        <taxon>Pezizomycotina</taxon>
        <taxon>Eurotiomycetes</taxon>
        <taxon>Eurotiomycetidae</taxon>
        <taxon>Eurotiales</taxon>
        <taxon>Aspergillaceae</taxon>
        <taxon>Penicillium</taxon>
    </lineage>
</organism>
<name>A0AAD6CGE2_9EURO</name>
<dbReference type="GO" id="GO:0000978">
    <property type="term" value="F:RNA polymerase II cis-regulatory region sequence-specific DNA binding"/>
    <property type="evidence" value="ECO:0007669"/>
    <property type="project" value="TreeGrafter"/>
</dbReference>
<dbReference type="Pfam" id="PF00172">
    <property type="entry name" value="Zn_clus"/>
    <property type="match status" value="1"/>
</dbReference>
<evidence type="ECO:0000256" key="3">
    <source>
        <dbReference type="ARBA" id="ARBA00023125"/>
    </source>
</evidence>
<dbReference type="Pfam" id="PF04082">
    <property type="entry name" value="Fungal_trans"/>
    <property type="match status" value="1"/>
</dbReference>
<dbReference type="InterPro" id="IPR001138">
    <property type="entry name" value="Zn2Cys6_DnaBD"/>
</dbReference>
<dbReference type="CDD" id="cd12148">
    <property type="entry name" value="fungal_TF_MHR"/>
    <property type="match status" value="1"/>
</dbReference>
<accession>A0AAD6CGE2</accession>
<reference evidence="8" key="1">
    <citation type="submission" date="2022-12" db="EMBL/GenBank/DDBJ databases">
        <authorList>
            <person name="Petersen C."/>
        </authorList>
    </citation>
    <scope>NUCLEOTIDE SEQUENCE</scope>
    <source>
        <strain evidence="8">IBT 16125</strain>
    </source>
</reference>
<dbReference type="GO" id="GO:0000981">
    <property type="term" value="F:DNA-binding transcription factor activity, RNA polymerase II-specific"/>
    <property type="evidence" value="ECO:0007669"/>
    <property type="project" value="InterPro"/>
</dbReference>
<evidence type="ECO:0000313" key="9">
    <source>
        <dbReference type="Proteomes" id="UP001213681"/>
    </source>
</evidence>
<keyword evidence="3" id="KW-0238">DNA-binding</keyword>
<dbReference type="GO" id="GO:0006351">
    <property type="term" value="P:DNA-templated transcription"/>
    <property type="evidence" value="ECO:0007669"/>
    <property type="project" value="InterPro"/>
</dbReference>
<feature type="region of interest" description="Disordered" evidence="6">
    <location>
        <begin position="50"/>
        <end position="70"/>
    </location>
</feature>
<keyword evidence="1" id="KW-0479">Metal-binding</keyword>
<evidence type="ECO:0000256" key="4">
    <source>
        <dbReference type="ARBA" id="ARBA00023163"/>
    </source>
</evidence>
<dbReference type="InterPro" id="IPR036864">
    <property type="entry name" value="Zn2-C6_fun-type_DNA-bd_sf"/>
</dbReference>
<sequence length="699" mass="78825">MTQRVSSAQQQTFSRRRKACENCRRRKERCDGFHPCGRCRTRKVESQCKQLHSTEHPVSPRRDSDKQASVTRATCSNDDVPMVLARSFGFLDAWQGLDNSTSPPSRMTVSRNLSISSSVGSMVCHTSRLICNDQGEYIFLGPSANLSVLQSIRQIIHKALGTSQFSKVPAEDDPINSSATNPLNSIETSTEPARPSIEDALYYIRWFSSATSCVFDLFGHDELTTMIVPWLEQPSTTDANTCIYFLVLAIGAQCGPKNRDDEAEAYFNYSRYLLSARPSQTTNIAIVQIHCLIATYLLNAACPQSANMQLVLAIRAAHSLGIHRADINALFPPAENLKRERIWKILRVQDLFLSTSLGQQPATTETRQNISHQGYSASTDLCHIFEKILSEVYSKEEVPPSVLENVSQHHRKWASRFREGLVTDHISDEHESSDTGEKKLNIGLCHLKEAYYWTIMLVTRPYLMDLVQRQLANEEDPSLLHATDDMHSSSANPSSTLLAHASVNSAVLTIDLLQSFLHEKEIPKRLPYVVNSVFNSALVIGIGYLANLDSLYPLNNAMHLAERLLERFQFHDALAKWGLKVIRDLHNTCHEYVRRRCDRQLKHQGALLEGLFGDVESVGRPERPLYVSRSCPDGISQLRSQSSDFEDLYHLPQTAFSELPHDLQIEDNGTTWDHLFYDSLPGPLWEANLEPGSLPFEWP</sequence>
<dbReference type="AlphaFoldDB" id="A0AAD6CGE2"/>
<evidence type="ECO:0000256" key="1">
    <source>
        <dbReference type="ARBA" id="ARBA00022723"/>
    </source>
</evidence>
<feature type="compositionally biased region" description="Basic and acidic residues" evidence="6">
    <location>
        <begin position="50"/>
        <end position="66"/>
    </location>
</feature>
<dbReference type="SMART" id="SM00066">
    <property type="entry name" value="GAL4"/>
    <property type="match status" value="1"/>
</dbReference>
<keyword evidence="4" id="KW-0804">Transcription</keyword>
<proteinExistence type="predicted"/>
<feature type="domain" description="Zn(2)-C6 fungal-type" evidence="7">
    <location>
        <begin position="19"/>
        <end position="48"/>
    </location>
</feature>
<keyword evidence="2" id="KW-0805">Transcription regulation</keyword>
<dbReference type="PROSITE" id="PS50048">
    <property type="entry name" value="ZN2_CY6_FUNGAL_2"/>
    <property type="match status" value="1"/>
</dbReference>
<evidence type="ECO:0000313" key="8">
    <source>
        <dbReference type="EMBL" id="KAJ5464663.1"/>
    </source>
</evidence>
<dbReference type="Proteomes" id="UP001213681">
    <property type="component" value="Unassembled WGS sequence"/>
</dbReference>
<dbReference type="InterPro" id="IPR051127">
    <property type="entry name" value="Fungal_SecMet_Regulators"/>
</dbReference>
<dbReference type="GeneID" id="81593986"/>
<feature type="region of interest" description="Disordered" evidence="6">
    <location>
        <begin position="170"/>
        <end position="190"/>
    </location>
</feature>
<dbReference type="PANTHER" id="PTHR47424">
    <property type="entry name" value="REGULATORY PROTEIN GAL4"/>
    <property type="match status" value="1"/>
</dbReference>
<dbReference type="RefSeq" id="XP_056771510.1">
    <property type="nucleotide sequence ID" value="XM_056903743.1"/>
</dbReference>
<evidence type="ECO:0000259" key="7">
    <source>
        <dbReference type="PROSITE" id="PS50048"/>
    </source>
</evidence>
<dbReference type="CDD" id="cd00067">
    <property type="entry name" value="GAL4"/>
    <property type="match status" value="1"/>
</dbReference>